<gene>
    <name evidence="9" type="ORF">HDF12_001701</name>
</gene>
<dbReference type="Pfam" id="PF13620">
    <property type="entry name" value="CarboxypepD_reg"/>
    <property type="match status" value="1"/>
</dbReference>
<evidence type="ECO:0000256" key="7">
    <source>
        <dbReference type="SAM" id="SignalP"/>
    </source>
</evidence>
<name>A0A7Y9NL08_9BACT</name>
<evidence type="ECO:0000256" key="1">
    <source>
        <dbReference type="ARBA" id="ARBA00004571"/>
    </source>
</evidence>
<dbReference type="GO" id="GO:0015344">
    <property type="term" value="F:siderophore uptake transmembrane transporter activity"/>
    <property type="evidence" value="ECO:0007669"/>
    <property type="project" value="TreeGrafter"/>
</dbReference>
<comment type="subcellular location">
    <subcellularLocation>
        <location evidence="1">Cell outer membrane</location>
        <topology evidence="1">Multi-pass membrane protein</topology>
    </subcellularLocation>
</comment>
<dbReference type="PANTHER" id="PTHR30069">
    <property type="entry name" value="TONB-DEPENDENT OUTER MEMBRANE RECEPTOR"/>
    <property type="match status" value="1"/>
</dbReference>
<dbReference type="Pfam" id="PF25183">
    <property type="entry name" value="OMP_b-brl_4"/>
    <property type="match status" value="1"/>
</dbReference>
<keyword evidence="5" id="KW-0472">Membrane</keyword>
<dbReference type="SUPFAM" id="SSF49452">
    <property type="entry name" value="Starch-binding domain-like"/>
    <property type="match status" value="1"/>
</dbReference>
<dbReference type="Gene3D" id="2.60.40.1120">
    <property type="entry name" value="Carboxypeptidase-like, regulatory domain"/>
    <property type="match status" value="1"/>
</dbReference>
<sequence>MITLKKLRLIIPLLVLALSPCVFGQAVNATLLGTINDPTGATVPGVKVTVIEAATGAVHQTVTNESGNYTIPDLPPGTYNITAEAPGFKKDTHQNIDLLTNSSTRIDISMVTGSVSETVLVTTAPPLLQTDRADISTKIESKQVADLPLGTNRNFQTLLNLVPGMAPATFQHSQFFNAASTLQTEANGLPRMGNLYQIEGIDDDERTGLLQIIIPPAESIQTVDISTNNFEAELGRATGAVTNVILKSGSNAFHGSAFEFIQNSAVNARSYFGGPLGHLSYNYYGGSIGGPIIKDKLFFFADYLGTSDHERVSSTLTIPDSRYYTPNAQGNIDLSAALGAVDPASQTKIGQVFDPASGDGKTTPRTPFANNQIPISAVNPVSLKILQMVNAAALTNGTLNHSAPLINPANNYTTNLPFTKGTNSFDTKVDWTINERNHLSGRYSYQRVNTFQAPAFGSFLGGPAGGGFEGTGLQTSYSTGGNYDHIFSPTLFTEVRFGVAHLRNNSQPSDYGSNDADALGVPGVNIAGQPFTSGQVGLTINGGFSGTLIGYSASVPWIRGESNIDFVNNWTKVIRNHTIKFGGDLRRVRDDLLQDQTFSPRGAFTFSDVQTSSNVCPSGPASCVAAKTNISNDIASFLFDLPSQTGRDLNTFFPAYRQWWFFAFASDKWQATSKLTVDLGIRWEFYPPATPRHSGGFSNYDPTTNNIVIAGTGGNPDNLGLETRYRYFAPRTGFAYRATDDTVIRGGFGISYMPFPDNVYAYNYPIRANNSYQPAGASPFTPAVLGDGVTPATFQAGFPAPVKVTIPSSGIIPANTSFLKNQAYFYIPKTFKNAYAESWNVAVQQAFRGNLSLQLAYVANHGVDISGAQNINQPTTYGGGAKSDPENILFGRTAATNQYFLPFSSNYQSLQAQLTKRFSNSLAFTSAFTWGKAMGYISNNVSPANSPDDGGLLFYANPRKNYAPLDFDRTLNFEQSFTYELPFGRGHSTFNSGFANVALGGWKISGIISVLSGLPFSVLTNGANLNTPGTSQTANLTGTYHVTHQVGANAHWFDPTAFSVPSGCPTNTTCTPENVGAGNTGRNQFRGPGYIQDNFSLFKSFNIFREATMETRIEAFQLSNTPQFVFNPNFSNTNNCCTASSFGQITNTLGSGQGSVNGVGGGRTLQASVHFLF</sequence>
<evidence type="ECO:0000313" key="9">
    <source>
        <dbReference type="EMBL" id="NYF51336.1"/>
    </source>
</evidence>
<comment type="caution">
    <text evidence="9">The sequence shown here is derived from an EMBL/GenBank/DDBJ whole genome shotgun (WGS) entry which is preliminary data.</text>
</comment>
<dbReference type="Gene3D" id="2.40.170.20">
    <property type="entry name" value="TonB-dependent receptor, beta-barrel domain"/>
    <property type="match status" value="1"/>
</dbReference>
<dbReference type="InterPro" id="IPR013784">
    <property type="entry name" value="Carb-bd-like_fold"/>
</dbReference>
<evidence type="ECO:0000256" key="6">
    <source>
        <dbReference type="ARBA" id="ARBA00023237"/>
    </source>
</evidence>
<dbReference type="InterPro" id="IPR036942">
    <property type="entry name" value="Beta-barrel_TonB_sf"/>
</dbReference>
<keyword evidence="3" id="KW-1134">Transmembrane beta strand</keyword>
<keyword evidence="4" id="KW-0812">Transmembrane</keyword>
<keyword evidence="7" id="KW-0732">Signal</keyword>
<feature type="chain" id="PRO_5031158409" description="TonB-dependent transporter Oar-like beta-barrel domain-containing protein" evidence="7">
    <location>
        <begin position="25"/>
        <end position="1173"/>
    </location>
</feature>
<evidence type="ECO:0000259" key="8">
    <source>
        <dbReference type="Pfam" id="PF25183"/>
    </source>
</evidence>
<dbReference type="GO" id="GO:0030246">
    <property type="term" value="F:carbohydrate binding"/>
    <property type="evidence" value="ECO:0007669"/>
    <property type="project" value="InterPro"/>
</dbReference>
<dbReference type="EMBL" id="JACCCV010000001">
    <property type="protein sequence ID" value="NYF51336.1"/>
    <property type="molecule type" value="Genomic_DNA"/>
</dbReference>
<dbReference type="InterPro" id="IPR039426">
    <property type="entry name" value="TonB-dep_rcpt-like"/>
</dbReference>
<evidence type="ECO:0000313" key="10">
    <source>
        <dbReference type="Proteomes" id="UP000534186"/>
    </source>
</evidence>
<organism evidence="9 10">
    <name type="scientific">Tunturiibacter lichenicola</name>
    <dbReference type="NCBI Taxonomy" id="2051959"/>
    <lineage>
        <taxon>Bacteria</taxon>
        <taxon>Pseudomonadati</taxon>
        <taxon>Acidobacteriota</taxon>
        <taxon>Terriglobia</taxon>
        <taxon>Terriglobales</taxon>
        <taxon>Acidobacteriaceae</taxon>
        <taxon>Tunturiibacter</taxon>
    </lineage>
</organism>
<dbReference type="PANTHER" id="PTHR30069:SF46">
    <property type="entry name" value="OAR PROTEIN"/>
    <property type="match status" value="1"/>
</dbReference>
<keyword evidence="6" id="KW-0998">Cell outer membrane</keyword>
<evidence type="ECO:0000256" key="5">
    <source>
        <dbReference type="ARBA" id="ARBA00023136"/>
    </source>
</evidence>
<accession>A0A7Y9NL08</accession>
<evidence type="ECO:0000256" key="4">
    <source>
        <dbReference type="ARBA" id="ARBA00022692"/>
    </source>
</evidence>
<evidence type="ECO:0000256" key="2">
    <source>
        <dbReference type="ARBA" id="ARBA00022448"/>
    </source>
</evidence>
<feature type="domain" description="TonB-dependent transporter Oar-like beta-barrel" evidence="8">
    <location>
        <begin position="245"/>
        <end position="1166"/>
    </location>
</feature>
<evidence type="ECO:0000256" key="3">
    <source>
        <dbReference type="ARBA" id="ARBA00022452"/>
    </source>
</evidence>
<keyword evidence="2" id="KW-0813">Transport</keyword>
<dbReference type="Proteomes" id="UP000534186">
    <property type="component" value="Unassembled WGS sequence"/>
</dbReference>
<dbReference type="GO" id="GO:0044718">
    <property type="term" value="P:siderophore transmembrane transport"/>
    <property type="evidence" value="ECO:0007669"/>
    <property type="project" value="TreeGrafter"/>
</dbReference>
<dbReference type="AlphaFoldDB" id="A0A7Y9NL08"/>
<protein>
    <recommendedName>
        <fullName evidence="8">TonB-dependent transporter Oar-like beta-barrel domain-containing protein</fullName>
    </recommendedName>
</protein>
<dbReference type="SUPFAM" id="SSF56935">
    <property type="entry name" value="Porins"/>
    <property type="match status" value="1"/>
</dbReference>
<dbReference type="InterPro" id="IPR057601">
    <property type="entry name" value="Oar-like_b-barrel"/>
</dbReference>
<feature type="signal peptide" evidence="7">
    <location>
        <begin position="1"/>
        <end position="24"/>
    </location>
</feature>
<proteinExistence type="predicted"/>
<dbReference type="GO" id="GO:0009279">
    <property type="term" value="C:cell outer membrane"/>
    <property type="evidence" value="ECO:0007669"/>
    <property type="project" value="UniProtKB-SubCell"/>
</dbReference>
<reference evidence="9 10" key="1">
    <citation type="submission" date="2020-07" db="EMBL/GenBank/DDBJ databases">
        <title>Genomic Encyclopedia of Type Strains, Phase IV (KMG-V): Genome sequencing to study the core and pangenomes of soil and plant-associated prokaryotes.</title>
        <authorList>
            <person name="Whitman W."/>
        </authorList>
    </citation>
    <scope>NUCLEOTIDE SEQUENCE [LARGE SCALE GENOMIC DNA]</scope>
    <source>
        <strain evidence="9 10">M8UP30</strain>
    </source>
</reference>